<gene>
    <name evidence="3" type="ORF">X975_19298</name>
</gene>
<dbReference type="EMBL" id="KK117395">
    <property type="protein sequence ID" value="KFM70367.1"/>
    <property type="molecule type" value="Genomic_DNA"/>
</dbReference>
<keyword evidence="4" id="KW-1185">Reference proteome</keyword>
<evidence type="ECO:0000313" key="4">
    <source>
        <dbReference type="Proteomes" id="UP000054359"/>
    </source>
</evidence>
<dbReference type="Gene3D" id="1.20.1250.20">
    <property type="entry name" value="MFS general substrate transporter like domains"/>
    <property type="match status" value="1"/>
</dbReference>
<sequence length="168" mass="18270">MSKISGRTNVIPDDYPVRPSSSQQNDIQENSSRKENLSTTVILCLTYFLYGCGISIYGPLYSTETERNGFTSTLYGPVMGVGFLASAVLYPVACRMATSVVIRMSLTMGLFLVGGSRILFGTLSRISSGTFYSALSFSIQIVEGFGTAIILASTFVIMFSKKKDSTER</sequence>
<feature type="compositionally biased region" description="Polar residues" evidence="1">
    <location>
        <begin position="19"/>
        <end position="30"/>
    </location>
</feature>
<organism evidence="3 4">
    <name type="scientific">Stegodyphus mimosarum</name>
    <name type="common">African social velvet spider</name>
    <dbReference type="NCBI Taxonomy" id="407821"/>
    <lineage>
        <taxon>Eukaryota</taxon>
        <taxon>Metazoa</taxon>
        <taxon>Ecdysozoa</taxon>
        <taxon>Arthropoda</taxon>
        <taxon>Chelicerata</taxon>
        <taxon>Arachnida</taxon>
        <taxon>Araneae</taxon>
        <taxon>Araneomorphae</taxon>
        <taxon>Entelegynae</taxon>
        <taxon>Eresoidea</taxon>
        <taxon>Eresidae</taxon>
        <taxon>Stegodyphus</taxon>
    </lineage>
</organism>
<feature type="transmembrane region" description="Helical" evidence="2">
    <location>
        <begin position="132"/>
        <end position="159"/>
    </location>
</feature>
<feature type="region of interest" description="Disordered" evidence="1">
    <location>
        <begin position="1"/>
        <end position="32"/>
    </location>
</feature>
<dbReference type="OMA" id="PVACRMA"/>
<dbReference type="OrthoDB" id="6436860at2759"/>
<protein>
    <submittedName>
        <fullName evidence="3">MFS-type transporter</fullName>
    </submittedName>
</protein>
<name>A0A087TZ28_STEMI</name>
<proteinExistence type="predicted"/>
<evidence type="ECO:0000313" key="3">
    <source>
        <dbReference type="EMBL" id="KFM70367.1"/>
    </source>
</evidence>
<reference evidence="3 4" key="1">
    <citation type="submission" date="2013-11" db="EMBL/GenBank/DDBJ databases">
        <title>Genome sequencing of Stegodyphus mimosarum.</title>
        <authorList>
            <person name="Bechsgaard J."/>
        </authorList>
    </citation>
    <scope>NUCLEOTIDE SEQUENCE [LARGE SCALE GENOMIC DNA]</scope>
</reference>
<dbReference type="STRING" id="407821.A0A087TZ28"/>
<dbReference type="AlphaFoldDB" id="A0A087TZ28"/>
<feature type="transmembrane region" description="Helical" evidence="2">
    <location>
        <begin position="100"/>
        <end position="120"/>
    </location>
</feature>
<evidence type="ECO:0000256" key="2">
    <source>
        <dbReference type="SAM" id="Phobius"/>
    </source>
</evidence>
<keyword evidence="2" id="KW-0812">Transmembrane</keyword>
<dbReference type="Proteomes" id="UP000054359">
    <property type="component" value="Unassembled WGS sequence"/>
</dbReference>
<evidence type="ECO:0000256" key="1">
    <source>
        <dbReference type="SAM" id="MobiDB-lite"/>
    </source>
</evidence>
<dbReference type="InterPro" id="IPR036259">
    <property type="entry name" value="MFS_trans_sf"/>
</dbReference>
<dbReference type="SUPFAM" id="SSF103473">
    <property type="entry name" value="MFS general substrate transporter"/>
    <property type="match status" value="1"/>
</dbReference>
<keyword evidence="2" id="KW-0472">Membrane</keyword>
<feature type="transmembrane region" description="Helical" evidence="2">
    <location>
        <begin position="74"/>
        <end position="93"/>
    </location>
</feature>
<keyword evidence="2" id="KW-1133">Transmembrane helix</keyword>
<accession>A0A087TZ28</accession>
<feature type="transmembrane region" description="Helical" evidence="2">
    <location>
        <begin position="41"/>
        <end position="62"/>
    </location>
</feature>
<feature type="non-terminal residue" evidence="3">
    <location>
        <position position="168"/>
    </location>
</feature>